<dbReference type="GO" id="GO:0008934">
    <property type="term" value="F:inositol monophosphate 1-phosphatase activity"/>
    <property type="evidence" value="ECO:0007669"/>
    <property type="project" value="InterPro"/>
</dbReference>
<dbReference type="GO" id="GO:0007165">
    <property type="term" value="P:signal transduction"/>
    <property type="evidence" value="ECO:0007669"/>
    <property type="project" value="TreeGrafter"/>
</dbReference>
<evidence type="ECO:0000313" key="10">
    <source>
        <dbReference type="Proteomes" id="UP000238034"/>
    </source>
</evidence>
<protein>
    <recommendedName>
        <fullName evidence="8">Inositol-1-monophosphatase</fullName>
        <ecNumber evidence="8">3.1.3.25</ecNumber>
    </recommendedName>
</protein>
<evidence type="ECO:0000313" key="9">
    <source>
        <dbReference type="EMBL" id="PRY53260.1"/>
    </source>
</evidence>
<dbReference type="FunFam" id="3.30.540.10:FF:000003">
    <property type="entry name" value="Inositol-1-monophosphatase"/>
    <property type="match status" value="1"/>
</dbReference>
<dbReference type="PANTHER" id="PTHR20854">
    <property type="entry name" value="INOSITOL MONOPHOSPHATASE"/>
    <property type="match status" value="1"/>
</dbReference>
<dbReference type="SUPFAM" id="SSF56655">
    <property type="entry name" value="Carbohydrate phosphatase"/>
    <property type="match status" value="1"/>
</dbReference>
<evidence type="ECO:0000256" key="4">
    <source>
        <dbReference type="ARBA" id="ARBA00022723"/>
    </source>
</evidence>
<gene>
    <name evidence="9" type="ORF">B0I27_104270</name>
</gene>
<comment type="catalytic activity">
    <reaction evidence="1 8">
        <text>a myo-inositol phosphate + H2O = myo-inositol + phosphate</text>
        <dbReference type="Rhea" id="RHEA:24056"/>
        <dbReference type="ChEBI" id="CHEBI:15377"/>
        <dbReference type="ChEBI" id="CHEBI:17268"/>
        <dbReference type="ChEBI" id="CHEBI:43474"/>
        <dbReference type="ChEBI" id="CHEBI:84139"/>
        <dbReference type="EC" id="3.1.3.25"/>
    </reaction>
</comment>
<comment type="caution">
    <text evidence="9">The sequence shown here is derived from an EMBL/GenBank/DDBJ whole genome shotgun (WGS) entry which is preliminary data.</text>
</comment>
<dbReference type="Gene3D" id="3.30.540.10">
    <property type="entry name" value="Fructose-1,6-Bisphosphatase, subunit A, domain 1"/>
    <property type="match status" value="1"/>
</dbReference>
<dbReference type="EC" id="3.1.3.25" evidence="8"/>
<dbReference type="PANTHER" id="PTHR20854:SF4">
    <property type="entry name" value="INOSITOL-1-MONOPHOSPHATASE-RELATED"/>
    <property type="match status" value="1"/>
</dbReference>
<dbReference type="InterPro" id="IPR020583">
    <property type="entry name" value="Inositol_monoP_metal-BS"/>
</dbReference>
<feature type="binding site" evidence="7">
    <location>
        <position position="87"/>
    </location>
    <ligand>
        <name>Mg(2+)</name>
        <dbReference type="ChEBI" id="CHEBI:18420"/>
        <label>1</label>
        <note>catalytic</note>
    </ligand>
</feature>
<dbReference type="AlphaFoldDB" id="A0A2T0U5S8"/>
<dbReference type="InterPro" id="IPR000760">
    <property type="entry name" value="Inositol_monophosphatase-like"/>
</dbReference>
<dbReference type="PROSITE" id="PS00629">
    <property type="entry name" value="IMP_1"/>
    <property type="match status" value="1"/>
</dbReference>
<keyword evidence="10" id="KW-1185">Reference proteome</keyword>
<dbReference type="PRINTS" id="PR01959">
    <property type="entry name" value="SBIMPHPHTASE"/>
</dbReference>
<comment type="cofactor">
    <cofactor evidence="2 7 8">
        <name>Mg(2+)</name>
        <dbReference type="ChEBI" id="CHEBI:18420"/>
    </cofactor>
</comment>
<sequence>MNLEHLTSQVVELAKSAGSFIREEASRFDAASIEYKGLNDMVSYVDKGAEEMIVAGLSKYLSSAGFITEEQTINKVGEVYNWIVDPLDGTTNFIHGIPAFSVSIALQENDELVLGVIYEINRDECFYAWKDGGAFMNGKKIAVTGNQSFSASLLATGFPYYNFEKLERYINVFRELTQVSHGLRRIGSAAVDLAYVACGRFDGFFEYNLNSYDVAAGVILVREAGGRVTNFSGTAEVFEARELIAGNPFIAAELQTVISKHFKE</sequence>
<dbReference type="InterPro" id="IPR022337">
    <property type="entry name" value="Inositol_monophosphatase_SuhB"/>
</dbReference>
<evidence type="ECO:0000256" key="8">
    <source>
        <dbReference type="RuleBase" id="RU364068"/>
    </source>
</evidence>
<dbReference type="Proteomes" id="UP000238034">
    <property type="component" value="Unassembled WGS sequence"/>
</dbReference>
<feature type="binding site" evidence="7">
    <location>
        <position position="88"/>
    </location>
    <ligand>
        <name>Mg(2+)</name>
        <dbReference type="ChEBI" id="CHEBI:18420"/>
        <label>1</label>
        <note>catalytic</note>
    </ligand>
</feature>
<proteinExistence type="inferred from homology"/>
<keyword evidence="5 8" id="KW-0378">Hydrolase</keyword>
<keyword evidence="4 7" id="KW-0479">Metal-binding</keyword>
<dbReference type="EMBL" id="PVTH01000004">
    <property type="protein sequence ID" value="PRY53260.1"/>
    <property type="molecule type" value="Genomic_DNA"/>
</dbReference>
<dbReference type="RefSeq" id="WP_106292834.1">
    <property type="nucleotide sequence ID" value="NZ_PVTH01000004.1"/>
</dbReference>
<evidence type="ECO:0000256" key="1">
    <source>
        <dbReference type="ARBA" id="ARBA00001033"/>
    </source>
</evidence>
<evidence type="ECO:0000256" key="7">
    <source>
        <dbReference type="PIRSR" id="PIRSR600760-2"/>
    </source>
</evidence>
<dbReference type="PRINTS" id="PR00377">
    <property type="entry name" value="IMPHPHTASES"/>
</dbReference>
<feature type="binding site" evidence="7">
    <location>
        <position position="69"/>
    </location>
    <ligand>
        <name>Mg(2+)</name>
        <dbReference type="ChEBI" id="CHEBI:18420"/>
        <label>1</label>
        <note>catalytic</note>
    </ligand>
</feature>
<dbReference type="Pfam" id="PF00459">
    <property type="entry name" value="Inositol_P"/>
    <property type="match status" value="1"/>
</dbReference>
<dbReference type="GO" id="GO:0006020">
    <property type="term" value="P:inositol metabolic process"/>
    <property type="evidence" value="ECO:0007669"/>
    <property type="project" value="TreeGrafter"/>
</dbReference>
<dbReference type="InterPro" id="IPR033942">
    <property type="entry name" value="IMPase"/>
</dbReference>
<evidence type="ECO:0000256" key="6">
    <source>
        <dbReference type="ARBA" id="ARBA00022842"/>
    </source>
</evidence>
<dbReference type="Gene3D" id="3.40.190.80">
    <property type="match status" value="1"/>
</dbReference>
<organism evidence="9 10">
    <name type="scientific">Arcticibacter pallidicorallinus</name>
    <dbReference type="NCBI Taxonomy" id="1259464"/>
    <lineage>
        <taxon>Bacteria</taxon>
        <taxon>Pseudomonadati</taxon>
        <taxon>Bacteroidota</taxon>
        <taxon>Sphingobacteriia</taxon>
        <taxon>Sphingobacteriales</taxon>
        <taxon>Sphingobacteriaceae</taxon>
        <taxon>Arcticibacter</taxon>
    </lineage>
</organism>
<dbReference type="CDD" id="cd01639">
    <property type="entry name" value="IMPase"/>
    <property type="match status" value="1"/>
</dbReference>
<evidence type="ECO:0000256" key="5">
    <source>
        <dbReference type="ARBA" id="ARBA00022801"/>
    </source>
</evidence>
<keyword evidence="6 7" id="KW-0460">Magnesium</keyword>
<dbReference type="GO" id="GO:0046854">
    <property type="term" value="P:phosphatidylinositol phosphate biosynthetic process"/>
    <property type="evidence" value="ECO:0007669"/>
    <property type="project" value="InterPro"/>
</dbReference>
<dbReference type="PROSITE" id="PS00630">
    <property type="entry name" value="IMP_2"/>
    <property type="match status" value="1"/>
</dbReference>
<dbReference type="OrthoDB" id="9772456at2"/>
<feature type="binding site" evidence="7">
    <location>
        <position position="85"/>
    </location>
    <ligand>
        <name>Mg(2+)</name>
        <dbReference type="ChEBI" id="CHEBI:18420"/>
        <label>1</label>
        <note>catalytic</note>
    </ligand>
</feature>
<dbReference type="InterPro" id="IPR020550">
    <property type="entry name" value="Inositol_monophosphatase_CS"/>
</dbReference>
<name>A0A2T0U5S8_9SPHI</name>
<evidence type="ECO:0000256" key="2">
    <source>
        <dbReference type="ARBA" id="ARBA00001946"/>
    </source>
</evidence>
<feature type="binding site" evidence="7">
    <location>
        <position position="213"/>
    </location>
    <ligand>
        <name>Mg(2+)</name>
        <dbReference type="ChEBI" id="CHEBI:18420"/>
        <label>1</label>
        <note>catalytic</note>
    </ligand>
</feature>
<reference evidence="9 10" key="1">
    <citation type="submission" date="2018-03" db="EMBL/GenBank/DDBJ databases">
        <title>Genomic Encyclopedia of Type Strains, Phase III (KMG-III): the genomes of soil and plant-associated and newly described type strains.</title>
        <authorList>
            <person name="Whitman W."/>
        </authorList>
    </citation>
    <scope>NUCLEOTIDE SEQUENCE [LARGE SCALE GENOMIC DNA]</scope>
    <source>
        <strain evidence="9 10">CGMCC 1.9313</strain>
    </source>
</reference>
<evidence type="ECO:0000256" key="3">
    <source>
        <dbReference type="ARBA" id="ARBA00009759"/>
    </source>
</evidence>
<dbReference type="GO" id="GO:0046872">
    <property type="term" value="F:metal ion binding"/>
    <property type="evidence" value="ECO:0007669"/>
    <property type="project" value="UniProtKB-KW"/>
</dbReference>
<comment type="similarity">
    <text evidence="3 8">Belongs to the inositol monophosphatase superfamily.</text>
</comment>
<accession>A0A2T0U5S8</accession>